<keyword evidence="8" id="KW-1185">Reference proteome</keyword>
<dbReference type="OrthoDB" id="113459at2"/>
<dbReference type="InterPro" id="IPR002716">
    <property type="entry name" value="PIN_dom"/>
</dbReference>
<evidence type="ECO:0000259" key="5">
    <source>
        <dbReference type="Pfam" id="PF13470"/>
    </source>
</evidence>
<dbReference type="InterPro" id="IPR058652">
    <property type="entry name" value="VapC50_C"/>
</dbReference>
<dbReference type="AlphaFoldDB" id="A0A1G9WIH6"/>
<feature type="domain" description="PIN" evidence="5">
    <location>
        <begin position="15"/>
        <end position="110"/>
    </location>
</feature>
<evidence type="ECO:0000256" key="3">
    <source>
        <dbReference type="ARBA" id="ARBA00022801"/>
    </source>
</evidence>
<dbReference type="STRING" id="211114.SAMN04489726_3635"/>
<dbReference type="eggNOG" id="COG1569">
    <property type="taxonomic scope" value="Bacteria"/>
</dbReference>
<reference evidence="7 8" key="1">
    <citation type="submission" date="2016-10" db="EMBL/GenBank/DDBJ databases">
        <authorList>
            <person name="de Groot N.N."/>
        </authorList>
    </citation>
    <scope>NUCLEOTIDE SEQUENCE [LARGE SCALE GENOMIC DNA]</scope>
    <source>
        <strain evidence="7 8">DSM 44149</strain>
    </source>
</reference>
<evidence type="ECO:0000313" key="7">
    <source>
        <dbReference type="EMBL" id="SDM84344.1"/>
    </source>
</evidence>
<keyword evidence="1" id="KW-0540">Nuclease</keyword>
<feature type="domain" description="VapC50 C-terminal" evidence="6">
    <location>
        <begin position="127"/>
        <end position="180"/>
    </location>
</feature>
<evidence type="ECO:0000256" key="2">
    <source>
        <dbReference type="ARBA" id="ARBA00022723"/>
    </source>
</evidence>
<accession>A0A1G9WIH6</accession>
<dbReference type="RefSeq" id="WP_030429753.1">
    <property type="nucleotide sequence ID" value="NZ_JOEF01000008.1"/>
</dbReference>
<evidence type="ECO:0000259" key="6">
    <source>
        <dbReference type="Pfam" id="PF26343"/>
    </source>
</evidence>
<gene>
    <name evidence="7" type="ORF">SAMN04489726_3635</name>
</gene>
<dbReference type="EMBL" id="LT629701">
    <property type="protein sequence ID" value="SDM84344.1"/>
    <property type="molecule type" value="Genomic_DNA"/>
</dbReference>
<evidence type="ECO:0000256" key="4">
    <source>
        <dbReference type="ARBA" id="ARBA00022842"/>
    </source>
</evidence>
<dbReference type="Pfam" id="PF26343">
    <property type="entry name" value="VapC50_C"/>
    <property type="match status" value="1"/>
</dbReference>
<sequence>MPFVVYDACSLYGNTSRNLLIRLAGARPVQAKWTERILDEMCAAIAKRRGAAEETLLRLRGLMNKTIPDCLVNGYEPLVGGLDLPDPDDRHVLAAAIKVGAQVIVTDNVRDFPADYLAQWDIEAKTPDDFVLDLIGINDRVVYACVQQIVDERVNPPETFDEVLGQLERCGLIESAALLRLG</sequence>
<proteinExistence type="predicted"/>
<dbReference type="Pfam" id="PF13470">
    <property type="entry name" value="PIN_3"/>
    <property type="match status" value="1"/>
</dbReference>
<evidence type="ECO:0000313" key="8">
    <source>
        <dbReference type="Proteomes" id="UP000183376"/>
    </source>
</evidence>
<keyword evidence="3" id="KW-0378">Hydrolase</keyword>
<dbReference type="GO" id="GO:0016787">
    <property type="term" value="F:hydrolase activity"/>
    <property type="evidence" value="ECO:0007669"/>
    <property type="project" value="UniProtKB-KW"/>
</dbReference>
<keyword evidence="2" id="KW-0479">Metal-binding</keyword>
<protein>
    <submittedName>
        <fullName evidence="7">PIN domain-containing protein</fullName>
    </submittedName>
</protein>
<organism evidence="7 8">
    <name type="scientific">Allokutzneria albata</name>
    <name type="common">Kibdelosporangium albatum</name>
    <dbReference type="NCBI Taxonomy" id="211114"/>
    <lineage>
        <taxon>Bacteria</taxon>
        <taxon>Bacillati</taxon>
        <taxon>Actinomycetota</taxon>
        <taxon>Actinomycetes</taxon>
        <taxon>Pseudonocardiales</taxon>
        <taxon>Pseudonocardiaceae</taxon>
        <taxon>Allokutzneria</taxon>
    </lineage>
</organism>
<dbReference type="Proteomes" id="UP000183376">
    <property type="component" value="Chromosome I"/>
</dbReference>
<name>A0A1G9WIH6_ALLAB</name>
<keyword evidence="4" id="KW-0460">Magnesium</keyword>
<evidence type="ECO:0000256" key="1">
    <source>
        <dbReference type="ARBA" id="ARBA00022722"/>
    </source>
</evidence>
<dbReference type="GO" id="GO:0004518">
    <property type="term" value="F:nuclease activity"/>
    <property type="evidence" value="ECO:0007669"/>
    <property type="project" value="UniProtKB-KW"/>
</dbReference>
<dbReference type="GO" id="GO:0046872">
    <property type="term" value="F:metal ion binding"/>
    <property type="evidence" value="ECO:0007669"/>
    <property type="project" value="UniProtKB-KW"/>
</dbReference>